<comment type="caution">
    <text evidence="8">The sequence shown here is derived from an EMBL/GenBank/DDBJ whole genome shotgun (WGS) entry which is preliminary data.</text>
</comment>
<dbReference type="RefSeq" id="WP_369314738.1">
    <property type="nucleotide sequence ID" value="NZ_JBEHZE010000002.1"/>
</dbReference>
<dbReference type="InterPro" id="IPR012836">
    <property type="entry name" value="FlgF"/>
</dbReference>
<dbReference type="PANTHER" id="PTHR30435">
    <property type="entry name" value="FLAGELLAR PROTEIN"/>
    <property type="match status" value="1"/>
</dbReference>
<comment type="subcellular location">
    <subcellularLocation>
        <location evidence="1 4">Bacterial flagellum basal body</location>
    </subcellularLocation>
</comment>
<gene>
    <name evidence="8" type="ORF">ABFZ84_14195</name>
</gene>
<comment type="subunit">
    <text evidence="4">The basal body constitutes a major portion of the flagellar organelle and consists of five rings (E,L,P,S, and M) mounted on a central rod. The rod consists of about 26 subunits of FlgG in the distal portion, and FlgB, FlgC and FlgF are thought to build up the proximal portion of the rod with about 6 subunits each.</text>
</comment>
<dbReference type="PANTHER" id="PTHR30435:SF19">
    <property type="entry name" value="FLAGELLAR BASAL-BODY ROD PROTEIN FLGG"/>
    <property type="match status" value="1"/>
</dbReference>
<evidence type="ECO:0000256" key="3">
    <source>
        <dbReference type="ARBA" id="ARBA00023143"/>
    </source>
</evidence>
<evidence type="ECO:0000256" key="2">
    <source>
        <dbReference type="ARBA" id="ARBA00009677"/>
    </source>
</evidence>
<dbReference type="EMBL" id="JBEHZE010000002">
    <property type="protein sequence ID" value="MEX6634697.1"/>
    <property type="molecule type" value="Genomic_DNA"/>
</dbReference>
<dbReference type="SUPFAM" id="SSF117143">
    <property type="entry name" value="Flagellar hook protein flgE"/>
    <property type="match status" value="1"/>
</dbReference>
<sequence length="238" mass="25475">MSNTSYVALSKQAGLSKELTSIANNVANANTTGYRREGFLFSEYVQRLGPQDRSISQTNVGGHYFDPAPGGLVETGAPFDVAIDGEGYFQIETARGERLTRAGNFLVDAEGQMVTHDGNRVLGEGGTPIAIPANASNITIAPDGTIAADGAPVGKLGLVNADPTTLAREGNNLLRATGEIEIIENPKLRQGFVEGSNVNTVVEISRLIEVQRAYELGQQLLKDEDERISKTVDAMRKR</sequence>
<protein>
    <recommendedName>
        <fullName evidence="4">Flagellar basal-body rod protein FlgF</fullName>
    </recommendedName>
</protein>
<dbReference type="InterPro" id="IPR037925">
    <property type="entry name" value="FlgE/F/G-like"/>
</dbReference>
<evidence type="ECO:0000256" key="1">
    <source>
        <dbReference type="ARBA" id="ARBA00004117"/>
    </source>
</evidence>
<feature type="domain" description="Flagellar basal-body/hook protein C-terminal" evidence="6">
    <location>
        <begin position="189"/>
        <end position="231"/>
    </location>
</feature>
<evidence type="ECO:0000313" key="9">
    <source>
        <dbReference type="Proteomes" id="UP001560685"/>
    </source>
</evidence>
<dbReference type="Pfam" id="PF00460">
    <property type="entry name" value="Flg_bb_rod"/>
    <property type="match status" value="1"/>
</dbReference>
<feature type="domain" description="Flagellar hook protein FlgE/F/G-like D1" evidence="7">
    <location>
        <begin position="82"/>
        <end position="148"/>
    </location>
</feature>
<organism evidence="8 9">
    <name type="scientific">Hyphococcus lacteus</name>
    <dbReference type="NCBI Taxonomy" id="3143536"/>
    <lineage>
        <taxon>Bacteria</taxon>
        <taxon>Pseudomonadati</taxon>
        <taxon>Pseudomonadota</taxon>
        <taxon>Alphaproteobacteria</taxon>
        <taxon>Parvularculales</taxon>
        <taxon>Parvularculaceae</taxon>
        <taxon>Hyphococcus</taxon>
    </lineage>
</organism>
<keyword evidence="8" id="KW-0969">Cilium</keyword>
<evidence type="ECO:0000259" key="7">
    <source>
        <dbReference type="Pfam" id="PF22692"/>
    </source>
</evidence>
<dbReference type="Pfam" id="PF06429">
    <property type="entry name" value="Flg_bbr_C"/>
    <property type="match status" value="1"/>
</dbReference>
<dbReference type="InterPro" id="IPR010930">
    <property type="entry name" value="Flg_bb/hook_C_dom"/>
</dbReference>
<keyword evidence="3 4" id="KW-0975">Bacterial flagellum</keyword>
<keyword evidence="9" id="KW-1185">Reference proteome</keyword>
<dbReference type="InterPro" id="IPR020013">
    <property type="entry name" value="Flagellar_FlgE/F/G"/>
</dbReference>
<evidence type="ECO:0000313" key="8">
    <source>
        <dbReference type="EMBL" id="MEX6634697.1"/>
    </source>
</evidence>
<evidence type="ECO:0000256" key="4">
    <source>
        <dbReference type="RuleBase" id="RU362116"/>
    </source>
</evidence>
<dbReference type="Pfam" id="PF22692">
    <property type="entry name" value="LlgE_F_G_D1"/>
    <property type="match status" value="1"/>
</dbReference>
<keyword evidence="8" id="KW-0966">Cell projection</keyword>
<dbReference type="Proteomes" id="UP001560685">
    <property type="component" value="Unassembled WGS sequence"/>
</dbReference>
<accession>A0ABV3ZBD9</accession>
<dbReference type="NCBIfam" id="TIGR02490">
    <property type="entry name" value="flgF"/>
    <property type="match status" value="1"/>
</dbReference>
<comment type="similarity">
    <text evidence="2 4">Belongs to the flagella basal body rod proteins family.</text>
</comment>
<feature type="domain" description="Flagellar basal body rod protein N-terminal" evidence="5">
    <location>
        <begin position="13"/>
        <end position="35"/>
    </location>
</feature>
<dbReference type="NCBIfam" id="TIGR03506">
    <property type="entry name" value="FlgEFG_subfam"/>
    <property type="match status" value="1"/>
</dbReference>
<proteinExistence type="inferred from homology"/>
<keyword evidence="8" id="KW-0282">Flagellum</keyword>
<evidence type="ECO:0000259" key="6">
    <source>
        <dbReference type="Pfam" id="PF06429"/>
    </source>
</evidence>
<dbReference type="NCBIfam" id="NF009332">
    <property type="entry name" value="PRK12690.1"/>
    <property type="match status" value="1"/>
</dbReference>
<dbReference type="InterPro" id="IPR001444">
    <property type="entry name" value="Flag_bb_rod_N"/>
</dbReference>
<evidence type="ECO:0000259" key="5">
    <source>
        <dbReference type="Pfam" id="PF00460"/>
    </source>
</evidence>
<reference evidence="8 9" key="1">
    <citation type="submission" date="2024-05" db="EMBL/GenBank/DDBJ databases">
        <title>Three bacterial strains, DH-69, EH-24, and ECK-19 isolated from coastal sediments.</title>
        <authorList>
            <person name="Ye Y.-Q."/>
            <person name="Du Z.-J."/>
        </authorList>
    </citation>
    <scope>NUCLEOTIDE SEQUENCE [LARGE SCALE GENOMIC DNA]</scope>
    <source>
        <strain evidence="8 9">ECK-19</strain>
    </source>
</reference>
<name>A0ABV3ZBD9_9PROT</name>
<dbReference type="InterPro" id="IPR053967">
    <property type="entry name" value="LlgE_F_G-like_D1"/>
</dbReference>